<dbReference type="OrthoDB" id="9790826at2"/>
<dbReference type="InterPro" id="IPR014984">
    <property type="entry name" value="HopJ"/>
</dbReference>
<dbReference type="PATRIC" id="fig|29536.5.peg.1996"/>
<dbReference type="EMBL" id="JMTM01000053">
    <property type="protein sequence ID" value="OAZ03629.1"/>
    <property type="molecule type" value="Genomic_DNA"/>
</dbReference>
<dbReference type="AlphaFoldDB" id="A0A199XQM5"/>
<evidence type="ECO:0000313" key="1">
    <source>
        <dbReference type="EMBL" id="OAZ03629.1"/>
    </source>
</evidence>
<dbReference type="InterPro" id="IPR038604">
    <property type="entry name" value="HopJ_sf"/>
</dbReference>
<name>A0A199XQM5_9FLAO</name>
<keyword evidence="2" id="KW-1185">Reference proteome</keyword>
<proteinExistence type="predicted"/>
<organism evidence="1 2">
    <name type="scientific">Flavobacterium succinicans</name>
    <dbReference type="NCBI Taxonomy" id="29536"/>
    <lineage>
        <taxon>Bacteria</taxon>
        <taxon>Pseudomonadati</taxon>
        <taxon>Bacteroidota</taxon>
        <taxon>Flavobacteriia</taxon>
        <taxon>Flavobacteriales</taxon>
        <taxon>Flavobacteriaceae</taxon>
        <taxon>Flavobacterium</taxon>
    </lineage>
</organism>
<dbReference type="Proteomes" id="UP000093807">
    <property type="component" value="Unassembled WGS sequence"/>
</dbReference>
<comment type="caution">
    <text evidence="1">The sequence shown here is derived from an EMBL/GenBank/DDBJ whole genome shotgun (WGS) entry which is preliminary data.</text>
</comment>
<reference evidence="1 2" key="1">
    <citation type="submission" date="2016-06" db="EMBL/GenBank/DDBJ databases">
        <title>Draft genome sequence of Flavobacterium succinicans strain DD5b.</title>
        <authorList>
            <person name="Poehlein A."/>
            <person name="Daniel R."/>
            <person name="Simeonova D.D."/>
        </authorList>
    </citation>
    <scope>NUCLEOTIDE SEQUENCE [LARGE SCALE GENOMIC DNA]</scope>
    <source>
        <strain evidence="1 2">DD5b</strain>
    </source>
</reference>
<dbReference type="RefSeq" id="WP_064715704.1">
    <property type="nucleotide sequence ID" value="NZ_JMTM01000053.1"/>
</dbReference>
<dbReference type="Pfam" id="PF08888">
    <property type="entry name" value="HopJ"/>
    <property type="match status" value="1"/>
</dbReference>
<protein>
    <submittedName>
        <fullName evidence="1">HopJ type III effector protein</fullName>
    </submittedName>
</protein>
<evidence type="ECO:0000313" key="2">
    <source>
        <dbReference type="Proteomes" id="UP000093807"/>
    </source>
</evidence>
<accession>A0A199XQM5</accession>
<dbReference type="Gene3D" id="3.20.160.10">
    <property type="entry name" value="vpa0580 domain like"/>
    <property type="match status" value="1"/>
</dbReference>
<sequence>MSLTAFLEKLKNTPNAITFQETITVIEANYDFEPTAFENGLQHNAANENNGSCKLFAFAQLHNLSEEATLACFGAYYTEDVLKNPEGTDHQNIRNFMKTGWNGIAFYGEPLTLKEQ</sequence>
<gene>
    <name evidence="1" type="ORF">FLB_19050</name>
</gene>